<keyword evidence="18" id="KW-0349">Heme</keyword>
<keyword evidence="10" id="KW-0521">NADP</keyword>
<feature type="transmembrane region" description="Helical" evidence="19">
    <location>
        <begin position="975"/>
        <end position="995"/>
    </location>
</feature>
<dbReference type="InterPro" id="IPR011992">
    <property type="entry name" value="EF-hand-dom_pair"/>
</dbReference>
<proteinExistence type="inferred from homology"/>
<protein>
    <recommendedName>
        <fullName evidence="3">NAD(P)H oxidase (H2O2-forming)</fullName>
        <ecNumber evidence="3">1.6.3.1</ecNumber>
    </recommendedName>
</protein>
<dbReference type="InterPro" id="IPR017938">
    <property type="entry name" value="Riboflavin_synthase-like_b-brl"/>
</dbReference>
<evidence type="ECO:0000256" key="13">
    <source>
        <dbReference type="ARBA" id="ARBA00023136"/>
    </source>
</evidence>
<feature type="transmembrane region" description="Helical" evidence="19">
    <location>
        <begin position="946"/>
        <end position="963"/>
    </location>
</feature>
<dbReference type="SFLD" id="SFLDG01169">
    <property type="entry name" value="NADPH_oxidase_subgroup_(NOX)"/>
    <property type="match status" value="1"/>
</dbReference>
<keyword evidence="23" id="KW-1185">Reference proteome</keyword>
<dbReference type="InterPro" id="IPR037120">
    <property type="entry name" value="Haem_peroxidase_sf_animal"/>
</dbReference>
<dbReference type="Pfam" id="PF03098">
    <property type="entry name" value="An_peroxidase"/>
    <property type="match status" value="1"/>
</dbReference>
<feature type="transmembrane region" description="Helical" evidence="19">
    <location>
        <begin position="849"/>
        <end position="871"/>
    </location>
</feature>
<dbReference type="PANTHER" id="PTHR11972">
    <property type="entry name" value="NADPH OXIDASE"/>
    <property type="match status" value="1"/>
</dbReference>
<dbReference type="GO" id="GO:0042554">
    <property type="term" value="P:superoxide anion generation"/>
    <property type="evidence" value="ECO:0007669"/>
    <property type="project" value="TreeGrafter"/>
</dbReference>
<evidence type="ECO:0000256" key="10">
    <source>
        <dbReference type="ARBA" id="ARBA00022857"/>
    </source>
</evidence>
<dbReference type="GO" id="GO:0005509">
    <property type="term" value="F:calcium ion binding"/>
    <property type="evidence" value="ECO:0007669"/>
    <property type="project" value="InterPro"/>
</dbReference>
<dbReference type="GO" id="GO:0009886">
    <property type="term" value="P:post-embryonic animal morphogenesis"/>
    <property type="evidence" value="ECO:0007669"/>
    <property type="project" value="UniProtKB-ARBA"/>
</dbReference>
<dbReference type="InterPro" id="IPR010255">
    <property type="entry name" value="Haem_peroxidase_sf"/>
</dbReference>
<feature type="transmembrane region" description="Helical" evidence="19">
    <location>
        <begin position="812"/>
        <end position="837"/>
    </location>
</feature>
<evidence type="ECO:0000256" key="8">
    <source>
        <dbReference type="ARBA" id="ARBA00022827"/>
    </source>
</evidence>
<dbReference type="PROSITE" id="PS51384">
    <property type="entry name" value="FAD_FR"/>
    <property type="match status" value="1"/>
</dbReference>
<dbReference type="InterPro" id="IPR017927">
    <property type="entry name" value="FAD-bd_FR_type"/>
</dbReference>
<evidence type="ECO:0000256" key="11">
    <source>
        <dbReference type="ARBA" id="ARBA00022989"/>
    </source>
</evidence>
<dbReference type="FunFam" id="2.40.30.10:FF:000195">
    <property type="entry name" value="DUal OXidase"/>
    <property type="match status" value="1"/>
</dbReference>
<feature type="domain" description="EF-hand" evidence="20">
    <location>
        <begin position="638"/>
        <end position="673"/>
    </location>
</feature>
<comment type="catalytic activity">
    <reaction evidence="16">
        <text>NADH + O2 + H(+) = H2O2 + NAD(+)</text>
        <dbReference type="Rhea" id="RHEA:11264"/>
        <dbReference type="ChEBI" id="CHEBI:15378"/>
        <dbReference type="ChEBI" id="CHEBI:15379"/>
        <dbReference type="ChEBI" id="CHEBI:16240"/>
        <dbReference type="ChEBI" id="CHEBI:57540"/>
        <dbReference type="ChEBI" id="CHEBI:57945"/>
        <dbReference type="EC" id="1.6.3.1"/>
    </reaction>
</comment>
<evidence type="ECO:0000256" key="18">
    <source>
        <dbReference type="PIRSR" id="PIRSR619791-2"/>
    </source>
</evidence>
<dbReference type="InterPro" id="IPR013112">
    <property type="entry name" value="FAD-bd_8"/>
</dbReference>
<dbReference type="EnsemblMetazoa" id="CJA07719.1">
    <property type="protein sequence ID" value="CJA07719.1"/>
    <property type="gene ID" value="WBGene00126923"/>
</dbReference>
<keyword evidence="4" id="KW-0575">Peroxidase</keyword>
<dbReference type="PROSITE" id="PS50222">
    <property type="entry name" value="EF_HAND_2"/>
    <property type="match status" value="1"/>
</dbReference>
<evidence type="ECO:0000259" key="20">
    <source>
        <dbReference type="PROSITE" id="PS50222"/>
    </source>
</evidence>
<comment type="subcellular location">
    <subcellularLocation>
        <location evidence="1">Membrane</location>
        <topology evidence="1">Multi-pass membrane protein</topology>
    </subcellularLocation>
</comment>
<comment type="catalytic activity">
    <reaction evidence="17">
        <text>NADPH + O2 + H(+) = H2O2 + NADP(+)</text>
        <dbReference type="Rhea" id="RHEA:11260"/>
        <dbReference type="ChEBI" id="CHEBI:15378"/>
        <dbReference type="ChEBI" id="CHEBI:15379"/>
        <dbReference type="ChEBI" id="CHEBI:16240"/>
        <dbReference type="ChEBI" id="CHEBI:57783"/>
        <dbReference type="ChEBI" id="CHEBI:58349"/>
        <dbReference type="EC" id="1.6.3.1"/>
    </reaction>
</comment>
<reference evidence="22" key="2">
    <citation type="submission" date="2022-06" db="UniProtKB">
        <authorList>
            <consortium name="EnsemblMetazoa"/>
        </authorList>
    </citation>
    <scope>IDENTIFICATION</scope>
    <source>
        <strain evidence="22">DF5081</strain>
    </source>
</reference>
<dbReference type="GO" id="GO:0042335">
    <property type="term" value="P:cuticle development"/>
    <property type="evidence" value="ECO:0007669"/>
    <property type="project" value="UniProtKB-ARBA"/>
</dbReference>
<dbReference type="InterPro" id="IPR013121">
    <property type="entry name" value="Fe_red_NAD-bd_6"/>
</dbReference>
<keyword evidence="8" id="KW-0274">FAD</keyword>
<keyword evidence="9" id="KW-0106">Calcium</keyword>
<dbReference type="GO" id="GO:0020037">
    <property type="term" value="F:heme binding"/>
    <property type="evidence" value="ECO:0007669"/>
    <property type="project" value="InterPro"/>
</dbReference>
<evidence type="ECO:0000256" key="15">
    <source>
        <dbReference type="ARBA" id="ARBA00023324"/>
    </source>
</evidence>
<dbReference type="GO" id="GO:0016175">
    <property type="term" value="F:superoxide-generating NAD(P)H oxidase activity"/>
    <property type="evidence" value="ECO:0007669"/>
    <property type="project" value="TreeGrafter"/>
</dbReference>
<keyword evidence="13 19" id="KW-0472">Membrane</keyword>
<dbReference type="SFLD" id="SFLDG01168">
    <property type="entry name" value="Ferric_reductase_subgroup_(FRE"/>
    <property type="match status" value="1"/>
</dbReference>
<dbReference type="FunFam" id="3.40.50.80:FF:000020">
    <property type="entry name" value="Dual oxidase 1"/>
    <property type="match status" value="1"/>
</dbReference>
<keyword evidence="7" id="KW-0677">Repeat</keyword>
<evidence type="ECO:0000256" key="4">
    <source>
        <dbReference type="ARBA" id="ARBA00022559"/>
    </source>
</evidence>
<evidence type="ECO:0000256" key="1">
    <source>
        <dbReference type="ARBA" id="ARBA00004141"/>
    </source>
</evidence>
<dbReference type="SUPFAM" id="SSF52343">
    <property type="entry name" value="Ferredoxin reductase-like, C-terminal NADP-linked domain"/>
    <property type="match status" value="1"/>
</dbReference>
<dbReference type="GO" id="GO:0016174">
    <property type="term" value="F:NAD(P)H oxidase H2O2-forming activity"/>
    <property type="evidence" value="ECO:0007669"/>
    <property type="project" value="UniProtKB-EC"/>
</dbReference>
<keyword evidence="6 19" id="KW-0812">Transmembrane</keyword>
<dbReference type="Gene3D" id="1.10.640.10">
    <property type="entry name" value="Haem peroxidase domain superfamily, animal type"/>
    <property type="match status" value="1"/>
</dbReference>
<evidence type="ECO:0000256" key="14">
    <source>
        <dbReference type="ARBA" id="ARBA00023180"/>
    </source>
</evidence>
<feature type="transmembrane region" description="Helical" evidence="19">
    <location>
        <begin position="910"/>
        <end position="934"/>
    </location>
</feature>
<evidence type="ECO:0000256" key="5">
    <source>
        <dbReference type="ARBA" id="ARBA00022630"/>
    </source>
</evidence>
<evidence type="ECO:0000256" key="17">
    <source>
        <dbReference type="ARBA" id="ARBA00048762"/>
    </source>
</evidence>
<feature type="transmembrane region" description="Helical" evidence="19">
    <location>
        <begin position="366"/>
        <end position="388"/>
    </location>
</feature>
<accession>A0A8R1DNJ7</accession>
<keyword evidence="14" id="KW-0325">Glycoprotein</keyword>
<dbReference type="CDD" id="cd06186">
    <property type="entry name" value="NOX_Duox_like_FAD_NADP"/>
    <property type="match status" value="1"/>
</dbReference>
<sequence length="1282" mass="145662">MENAPIVLGDSRVNENPGLLSFGLILFRWHNYNADQIYRKHPDWTDEQVFQAARRMVIASMQKIIAYDFVPALLGDVRLTNYTKYMPHVPPGISHAFGAAAFRFPHSIVPPAMLLRKRGNKCEFRHEVGGYPALRLCQNWWNAQDIVKEYSVDEIVLGMSSQIAERDDNIVVEDLRDYIFGPMHFSRLDVVASSIMRGRDNGVPPYNALRRTFGLAPKTWENINEEFVAKHGEKIAKLKDLYGGNIQYLDAYIGGMLEGGENGPGELFKAIIKDQFERIRDGDRFWFENRLNGIFTDEEIQQIHSISLRDIIKATTDIDDAMLQKDVFFFKEGDPCPQPFQVNNTGLEPCVPFMQSTYWTDNDTTYVFTLIGLACVPLICFGIGSYLVNLRIRIGNNEACDSVTTDFLAEHSSAKGEVYGVNAIEWLQEEYIRQVRIEIENTTLTVKKPRGGILRIIRFENGQKIDLMHSTPNPSAMHGPFVLLSQKNAHHLVIRLPSDRDLSKFLDQIRQAAAGINAVVNVADEDNYTLLSQATTKERRQDRLDLFFREAYAKAFNDDELRDAEQSIDLSTSTSSSASISDDILNETISREELAAAMGMKADNLFVKRMFAMTAKHDEDSLSFNEFLAVLREFVNAPQKEKLQTLFKMCDLEGTNRVLRKDLAELVKSLNQTAGVHINEGMQIRLFNEVLHSSGVSNDAKYLTYDDFNAIFADIPDNQPVGLPFNRRNFQPSIGETSSLNSFAVVDRSINSSAPLTLVHKACAFLETYRQHVFIVFCFVAVNVVLFFERFWHYRYMTENRDLRRVMGAGIAITRGAAGALSFCMALILLTVCRNIITLLRETVVAQYIPFDSAIAFHKIVALFAAFWATLHTVGHCVNFYHVGTQSQEGLACLFQEAFFGSNFIPSISYWFYGTITGLTGLSLVAVMCIIYVFALPCFIKRAYHAFRLTHLLNIAFYALTIMHGLPKLLDSPKFGYYVVGPIVIFVIDRIIGLMQYYKKLPIVRAEILPSDIIYIEFLRPRTFQYKSGQWITVSSPSISCTFNESHAFSIASSPQDENMKLYIKAVGPWTWKLRSELLRAQNTGSPYPLIHLKGPYGDGNQEWMNYEVAIMVGGGIGVTPYASTLNDLVQLTSTDAFHKVKCRKVYFLWVCPSHKNYEWFVDVLKNVEEQARPGILETHIFVTQLFHKFDLRTTMLYICEKHFRATNAGMSMFTGLHAKNHFGRPNFKAFFQFIQSEHREQSEIGVFSCGPVQLNEKIAEGCADANRQRDAPSFAHRFETF</sequence>
<dbReference type="SUPFAM" id="SSF48113">
    <property type="entry name" value="Heme-dependent peroxidases"/>
    <property type="match status" value="1"/>
</dbReference>
<dbReference type="PROSITE" id="PS50292">
    <property type="entry name" value="PEROXIDASE_3"/>
    <property type="match status" value="1"/>
</dbReference>
<keyword evidence="12" id="KW-0560">Oxidoreductase</keyword>
<keyword evidence="18" id="KW-0408">Iron</keyword>
<dbReference type="SUPFAM" id="SSF47473">
    <property type="entry name" value="EF-hand"/>
    <property type="match status" value="1"/>
</dbReference>
<dbReference type="InterPro" id="IPR039261">
    <property type="entry name" value="FNR_nucleotide-bd"/>
</dbReference>
<reference evidence="23" key="1">
    <citation type="submission" date="2010-08" db="EMBL/GenBank/DDBJ databases">
        <authorList>
            <consortium name="Caenorhabditis japonica Sequencing Consortium"/>
            <person name="Wilson R.K."/>
        </authorList>
    </citation>
    <scope>NUCLEOTIDE SEQUENCE [LARGE SCALE GENOMIC DNA]</scope>
    <source>
        <strain evidence="23">DF5081</strain>
    </source>
</reference>
<evidence type="ECO:0000256" key="3">
    <source>
        <dbReference type="ARBA" id="ARBA00012698"/>
    </source>
</evidence>
<dbReference type="GO" id="GO:0042744">
    <property type="term" value="P:hydrogen peroxide catabolic process"/>
    <property type="evidence" value="ECO:0007669"/>
    <property type="project" value="UniProtKB-KW"/>
</dbReference>
<dbReference type="GO" id="GO:0006979">
    <property type="term" value="P:response to oxidative stress"/>
    <property type="evidence" value="ECO:0007669"/>
    <property type="project" value="InterPro"/>
</dbReference>
<feature type="domain" description="FAD-binding FR-type" evidence="21">
    <location>
        <begin position="996"/>
        <end position="1103"/>
    </location>
</feature>
<dbReference type="GO" id="GO:0043020">
    <property type="term" value="C:NADPH oxidase complex"/>
    <property type="evidence" value="ECO:0007669"/>
    <property type="project" value="TreeGrafter"/>
</dbReference>
<keyword evidence="5" id="KW-0285">Flavoprotein</keyword>
<keyword evidence="11 19" id="KW-1133">Transmembrane helix</keyword>
<evidence type="ECO:0000256" key="16">
    <source>
        <dbReference type="ARBA" id="ARBA00047455"/>
    </source>
</evidence>
<evidence type="ECO:0000256" key="9">
    <source>
        <dbReference type="ARBA" id="ARBA00022837"/>
    </source>
</evidence>
<dbReference type="PRINTS" id="PR00457">
    <property type="entry name" value="ANPEROXIDASE"/>
</dbReference>
<dbReference type="Pfam" id="PF08030">
    <property type="entry name" value="NAD_binding_6"/>
    <property type="match status" value="1"/>
</dbReference>
<dbReference type="Gene3D" id="3.40.50.80">
    <property type="entry name" value="Nucleotide-binding domain of ferredoxin-NADP reductase (FNR) module"/>
    <property type="match status" value="1"/>
</dbReference>
<organism evidence="22 23">
    <name type="scientific">Caenorhabditis japonica</name>
    <dbReference type="NCBI Taxonomy" id="281687"/>
    <lineage>
        <taxon>Eukaryota</taxon>
        <taxon>Metazoa</taxon>
        <taxon>Ecdysozoa</taxon>
        <taxon>Nematoda</taxon>
        <taxon>Chromadorea</taxon>
        <taxon>Rhabditida</taxon>
        <taxon>Rhabditina</taxon>
        <taxon>Rhabditomorpha</taxon>
        <taxon>Rhabditoidea</taxon>
        <taxon>Rhabditidae</taxon>
        <taxon>Peloderinae</taxon>
        <taxon>Caenorhabditis</taxon>
    </lineage>
</organism>
<dbReference type="Pfam" id="PF08022">
    <property type="entry name" value="FAD_binding_8"/>
    <property type="match status" value="1"/>
</dbReference>
<dbReference type="EC" id="1.6.3.1" evidence="3"/>
<feature type="transmembrane region" description="Helical" evidence="19">
    <location>
        <begin position="773"/>
        <end position="792"/>
    </location>
</feature>
<keyword evidence="15" id="KW-0376">Hydrogen peroxide</keyword>
<evidence type="ECO:0000256" key="6">
    <source>
        <dbReference type="ARBA" id="ARBA00022692"/>
    </source>
</evidence>
<dbReference type="GO" id="GO:0042303">
    <property type="term" value="P:molting cycle"/>
    <property type="evidence" value="ECO:0007669"/>
    <property type="project" value="UniProtKB-ARBA"/>
</dbReference>
<dbReference type="GO" id="GO:0042742">
    <property type="term" value="P:defense response to bacterium"/>
    <property type="evidence" value="ECO:0007669"/>
    <property type="project" value="UniProtKB-ARBA"/>
</dbReference>
<evidence type="ECO:0000256" key="7">
    <source>
        <dbReference type="ARBA" id="ARBA00022737"/>
    </source>
</evidence>
<dbReference type="SFLD" id="SFLDS00052">
    <property type="entry name" value="Ferric_Reductase_Domain"/>
    <property type="match status" value="1"/>
</dbReference>
<dbReference type="PANTHER" id="PTHR11972:SF175">
    <property type="entry name" value="NAD(P)H OXIDASE (H2O2-FORMING)"/>
    <property type="match status" value="1"/>
</dbReference>
<dbReference type="Proteomes" id="UP000005237">
    <property type="component" value="Unassembled WGS sequence"/>
</dbReference>
<evidence type="ECO:0000256" key="2">
    <source>
        <dbReference type="ARBA" id="ARBA00005644"/>
    </source>
</evidence>
<dbReference type="InterPro" id="IPR050369">
    <property type="entry name" value="RBOH/FRE"/>
</dbReference>
<dbReference type="SUPFAM" id="SSF63380">
    <property type="entry name" value="Riboflavin synthase domain-like"/>
    <property type="match status" value="1"/>
</dbReference>
<dbReference type="Gene3D" id="1.10.238.10">
    <property type="entry name" value="EF-hand"/>
    <property type="match status" value="1"/>
</dbReference>
<dbReference type="InterPro" id="IPR013130">
    <property type="entry name" value="Fe3_Rdtase_TM_dom"/>
</dbReference>
<dbReference type="InterPro" id="IPR002048">
    <property type="entry name" value="EF_hand_dom"/>
</dbReference>
<dbReference type="Pfam" id="PF01794">
    <property type="entry name" value="Ferric_reduct"/>
    <property type="match status" value="1"/>
</dbReference>
<comment type="similarity">
    <text evidence="2">In the N-terminal section; belongs to the peroxidase family.</text>
</comment>
<dbReference type="Gene3D" id="2.40.30.10">
    <property type="entry name" value="Translation factors"/>
    <property type="match status" value="1"/>
</dbReference>
<dbReference type="InterPro" id="IPR019791">
    <property type="entry name" value="Haem_peroxidase_animal"/>
</dbReference>
<feature type="binding site" evidence="18">
    <location>
        <position position="106"/>
    </location>
    <ligand>
        <name>substrate</name>
    </ligand>
</feature>
<evidence type="ECO:0000313" key="23">
    <source>
        <dbReference type="Proteomes" id="UP000005237"/>
    </source>
</evidence>
<evidence type="ECO:0000256" key="12">
    <source>
        <dbReference type="ARBA" id="ARBA00023002"/>
    </source>
</evidence>
<evidence type="ECO:0000313" key="22">
    <source>
        <dbReference type="EnsemblMetazoa" id="CJA07719.1"/>
    </source>
</evidence>
<evidence type="ECO:0000259" key="21">
    <source>
        <dbReference type="PROSITE" id="PS51384"/>
    </source>
</evidence>
<evidence type="ECO:0000256" key="19">
    <source>
        <dbReference type="SAM" id="Phobius"/>
    </source>
</evidence>
<keyword evidence="18" id="KW-0479">Metal-binding</keyword>
<dbReference type="GO" id="GO:0004601">
    <property type="term" value="F:peroxidase activity"/>
    <property type="evidence" value="ECO:0007669"/>
    <property type="project" value="UniProtKB-KW"/>
</dbReference>
<name>A0A8R1DNJ7_CAEJA</name>